<keyword evidence="2 7" id="KW-0812">Transmembrane</keyword>
<dbReference type="EnsemblMetazoa" id="XM_019999107.1">
    <property type="protein sequence ID" value="XP_019854666.1"/>
    <property type="gene ID" value="LOC100640964"/>
</dbReference>
<dbReference type="Gene3D" id="3.40.1710.10">
    <property type="entry name" value="abc type-2 transporter like domain"/>
    <property type="match status" value="1"/>
</dbReference>
<gene>
    <name evidence="10" type="primary">100640964</name>
</gene>
<dbReference type="SMART" id="SM00382">
    <property type="entry name" value="AAA"/>
    <property type="match status" value="1"/>
</dbReference>
<evidence type="ECO:0000313" key="11">
    <source>
        <dbReference type="Proteomes" id="UP000007879"/>
    </source>
</evidence>
<evidence type="ECO:0000256" key="6">
    <source>
        <dbReference type="ARBA" id="ARBA00023136"/>
    </source>
</evidence>
<name>A0A1X7UEV5_AMPQE</name>
<evidence type="ECO:0000259" key="9">
    <source>
        <dbReference type="PROSITE" id="PS51012"/>
    </source>
</evidence>
<feature type="transmembrane region" description="Helical" evidence="7">
    <location>
        <begin position="602"/>
        <end position="630"/>
    </location>
</feature>
<dbReference type="InterPro" id="IPR027417">
    <property type="entry name" value="P-loop_NTPase"/>
</dbReference>
<dbReference type="GO" id="GO:0140359">
    <property type="term" value="F:ABC-type transporter activity"/>
    <property type="evidence" value="ECO:0007669"/>
    <property type="project" value="InterPro"/>
</dbReference>
<evidence type="ECO:0000256" key="1">
    <source>
        <dbReference type="ARBA" id="ARBA00004141"/>
    </source>
</evidence>
<dbReference type="Pfam" id="PF00005">
    <property type="entry name" value="ABC_tran"/>
    <property type="match status" value="1"/>
</dbReference>
<keyword evidence="4" id="KW-0067">ATP-binding</keyword>
<dbReference type="eggNOG" id="KOG0059">
    <property type="taxonomic scope" value="Eukaryota"/>
</dbReference>
<evidence type="ECO:0000313" key="10">
    <source>
        <dbReference type="EnsemblMetazoa" id="Aqu2.1.26307_001"/>
    </source>
</evidence>
<feature type="transmembrane region" description="Helical" evidence="7">
    <location>
        <begin position="529"/>
        <end position="553"/>
    </location>
</feature>
<dbReference type="PROSITE" id="PS51012">
    <property type="entry name" value="ABC_TM2"/>
    <property type="match status" value="1"/>
</dbReference>
<dbReference type="InterPro" id="IPR003593">
    <property type="entry name" value="AAA+_ATPase"/>
</dbReference>
<dbReference type="InterPro" id="IPR047817">
    <property type="entry name" value="ABC2_TM_bact-type"/>
</dbReference>
<dbReference type="KEGG" id="aqu:100640964"/>
<dbReference type="PANTHER" id="PTHR43038:SF3">
    <property type="entry name" value="ABC TRANSPORTER G FAMILY MEMBER 20 ISOFORM X1"/>
    <property type="match status" value="1"/>
</dbReference>
<evidence type="ECO:0000259" key="8">
    <source>
        <dbReference type="PROSITE" id="PS50893"/>
    </source>
</evidence>
<sequence>MRKRPVPAVEIKGACFSYGSLSVLEGLEMNVPRGCIYGLLGGSGSGKTTLLRCILGCISLSEGSVTVLGSTPKTRGHVGLGRNVGYMPQDLALFCDFTMMETMYYFGILYGMSINKIKERGKYLLELLELPSVNKTIKNLSGGQQRRVSLAVAMLQEPPLLILDEPTVGADPLLRAKIWQHLFELVENTRTTIIITTHYIDEARQAHIVGLMRNGCLLAQSPPDDLISSSGLATLEEVFLNLCHDQEAHEKPSPQLSIQHSLTPLHVYGNEKALGDGANEESSLAVGRNEASWTSNMKRKFKSFCECGPINPLSILPHPRRIAALCWKNFTSIYRNPGLLIFQFLLPAIQIIIFCLAVGNNFSGVNVAIFNGDKGFNFSLVVKDYCTKFDDMNNFGSLFISKLDHKSLDMVYYDDKSNAVDAVKDGKAWMAIVIPENFTQDMITKLFLIVAHQSIPDDVINGSTIEIFEDMTDLQITYMLHNMSAVAAELFLDAFIDNCDDYSREDFSSPIKNHNPPVYGSRHLSYSDYVAPGMIVIITFSMSIGLTALLFVIERKEGLLDRTWVAGVNVTEMVLAQILTQCFTLFVQSLILIILVKFAFKIYMVHLMSIFLVELLTMLQGLTGMTYGILISSLCHQETSATNIMAGSVYVVLMMSCILWPVEGMPKFLQYISYALPTTYAAEAMRSIMGRGWGLDDMIVWRGFTVTIGWFILFAILATVGLRLRK</sequence>
<dbReference type="PROSITE" id="PS50893">
    <property type="entry name" value="ABC_TRANSPORTER_2"/>
    <property type="match status" value="1"/>
</dbReference>
<dbReference type="InterPro" id="IPR017871">
    <property type="entry name" value="ABC_transporter-like_CS"/>
</dbReference>
<feature type="domain" description="ABC transporter" evidence="8">
    <location>
        <begin position="9"/>
        <end position="239"/>
    </location>
</feature>
<proteinExistence type="predicted"/>
<dbReference type="OrthoDB" id="10255969at2759"/>
<comment type="subcellular location">
    <subcellularLocation>
        <location evidence="1">Membrane</location>
        <topology evidence="1">Multi-pass membrane protein</topology>
    </subcellularLocation>
</comment>
<feature type="transmembrane region" description="Helical" evidence="7">
    <location>
        <begin position="699"/>
        <end position="722"/>
    </location>
</feature>
<dbReference type="InParanoid" id="A0A1X7UEV5"/>
<evidence type="ECO:0000256" key="5">
    <source>
        <dbReference type="ARBA" id="ARBA00022989"/>
    </source>
</evidence>
<protein>
    <submittedName>
        <fullName evidence="10">Uncharacterized protein</fullName>
    </submittedName>
</protein>
<dbReference type="Gene3D" id="3.40.50.300">
    <property type="entry name" value="P-loop containing nucleotide triphosphate hydrolases"/>
    <property type="match status" value="1"/>
</dbReference>
<dbReference type="OMA" id="FVSAWID"/>
<dbReference type="PANTHER" id="PTHR43038">
    <property type="entry name" value="ATP-BINDING CASSETTE, SUB-FAMILY H, MEMBER 1"/>
    <property type="match status" value="1"/>
</dbReference>
<reference evidence="10" key="2">
    <citation type="submission" date="2017-05" db="UniProtKB">
        <authorList>
            <consortium name="EnsemblMetazoa"/>
        </authorList>
    </citation>
    <scope>IDENTIFICATION</scope>
</reference>
<keyword evidence="5 7" id="KW-1133">Transmembrane helix</keyword>
<keyword evidence="11" id="KW-1185">Reference proteome</keyword>
<dbReference type="GO" id="GO:0016020">
    <property type="term" value="C:membrane"/>
    <property type="evidence" value="ECO:0007669"/>
    <property type="project" value="UniProtKB-SubCell"/>
</dbReference>
<evidence type="ECO:0000256" key="7">
    <source>
        <dbReference type="SAM" id="Phobius"/>
    </source>
</evidence>
<keyword evidence="6 7" id="KW-0472">Membrane</keyword>
<keyword evidence="3" id="KW-0547">Nucleotide-binding</keyword>
<feature type="transmembrane region" description="Helical" evidence="7">
    <location>
        <begin position="574"/>
        <end position="596"/>
    </location>
</feature>
<dbReference type="GO" id="GO:0016887">
    <property type="term" value="F:ATP hydrolysis activity"/>
    <property type="evidence" value="ECO:0007669"/>
    <property type="project" value="InterPro"/>
</dbReference>
<reference evidence="11" key="1">
    <citation type="journal article" date="2010" name="Nature">
        <title>The Amphimedon queenslandica genome and the evolution of animal complexity.</title>
        <authorList>
            <person name="Srivastava M."/>
            <person name="Simakov O."/>
            <person name="Chapman J."/>
            <person name="Fahey B."/>
            <person name="Gauthier M.E."/>
            <person name="Mitros T."/>
            <person name="Richards G.S."/>
            <person name="Conaco C."/>
            <person name="Dacre M."/>
            <person name="Hellsten U."/>
            <person name="Larroux C."/>
            <person name="Putnam N.H."/>
            <person name="Stanke M."/>
            <person name="Adamska M."/>
            <person name="Darling A."/>
            <person name="Degnan S.M."/>
            <person name="Oakley T.H."/>
            <person name="Plachetzki D.C."/>
            <person name="Zhai Y."/>
            <person name="Adamski M."/>
            <person name="Calcino A."/>
            <person name="Cummins S.F."/>
            <person name="Goodstein D.M."/>
            <person name="Harris C."/>
            <person name="Jackson D.J."/>
            <person name="Leys S.P."/>
            <person name="Shu S."/>
            <person name="Woodcroft B.J."/>
            <person name="Vervoort M."/>
            <person name="Kosik K.S."/>
            <person name="Manning G."/>
            <person name="Degnan B.M."/>
            <person name="Rokhsar D.S."/>
        </authorList>
    </citation>
    <scope>NUCLEOTIDE SEQUENCE [LARGE SCALE GENOMIC DNA]</scope>
</reference>
<dbReference type="SUPFAM" id="SSF52540">
    <property type="entry name" value="P-loop containing nucleoside triphosphate hydrolases"/>
    <property type="match status" value="1"/>
</dbReference>
<dbReference type="GO" id="GO:0005524">
    <property type="term" value="F:ATP binding"/>
    <property type="evidence" value="ECO:0007669"/>
    <property type="project" value="UniProtKB-KW"/>
</dbReference>
<evidence type="ECO:0000256" key="4">
    <source>
        <dbReference type="ARBA" id="ARBA00022840"/>
    </source>
</evidence>
<dbReference type="InterPro" id="IPR013525">
    <property type="entry name" value="ABC2_TM"/>
</dbReference>
<evidence type="ECO:0000256" key="2">
    <source>
        <dbReference type="ARBA" id="ARBA00022692"/>
    </source>
</evidence>
<organism evidence="10">
    <name type="scientific">Amphimedon queenslandica</name>
    <name type="common">Sponge</name>
    <dbReference type="NCBI Taxonomy" id="400682"/>
    <lineage>
        <taxon>Eukaryota</taxon>
        <taxon>Metazoa</taxon>
        <taxon>Porifera</taxon>
        <taxon>Demospongiae</taxon>
        <taxon>Heteroscleromorpha</taxon>
        <taxon>Haplosclerida</taxon>
        <taxon>Niphatidae</taxon>
        <taxon>Amphimedon</taxon>
    </lineage>
</organism>
<dbReference type="STRING" id="400682.A0A1X7UEV5"/>
<dbReference type="Proteomes" id="UP000007879">
    <property type="component" value="Unassembled WGS sequence"/>
</dbReference>
<dbReference type="EnsemblMetazoa" id="Aqu2.1.26307_001">
    <property type="protein sequence ID" value="Aqu2.1.26307_001"/>
    <property type="gene ID" value="Aqu2.1.26307"/>
</dbReference>
<feature type="domain" description="ABC transmembrane type-2" evidence="9">
    <location>
        <begin position="476"/>
        <end position="725"/>
    </location>
</feature>
<feature type="transmembrane region" description="Helical" evidence="7">
    <location>
        <begin position="642"/>
        <end position="662"/>
    </location>
</feature>
<dbReference type="PROSITE" id="PS00211">
    <property type="entry name" value="ABC_TRANSPORTER_1"/>
    <property type="match status" value="1"/>
</dbReference>
<dbReference type="EnsemblMetazoa" id="XM_003388110.3">
    <property type="protein sequence ID" value="XP_003388158.1"/>
    <property type="gene ID" value="LOC100640964"/>
</dbReference>
<evidence type="ECO:0000256" key="3">
    <source>
        <dbReference type="ARBA" id="ARBA00022741"/>
    </source>
</evidence>
<dbReference type="AlphaFoldDB" id="A0A1X7UEV5"/>
<dbReference type="Pfam" id="PF12698">
    <property type="entry name" value="ABC2_membrane_3"/>
    <property type="match status" value="1"/>
</dbReference>
<dbReference type="InterPro" id="IPR003439">
    <property type="entry name" value="ABC_transporter-like_ATP-bd"/>
</dbReference>
<accession>A0A1X7UEV5</accession>